<organism evidence="2 3">
    <name type="scientific">Streptomyces puniciscabiei</name>
    <dbReference type="NCBI Taxonomy" id="164348"/>
    <lineage>
        <taxon>Bacteria</taxon>
        <taxon>Bacillati</taxon>
        <taxon>Actinomycetota</taxon>
        <taxon>Actinomycetes</taxon>
        <taxon>Kitasatosporales</taxon>
        <taxon>Streptomycetaceae</taxon>
        <taxon>Streptomyces</taxon>
    </lineage>
</organism>
<dbReference type="Proteomes" id="UP000318103">
    <property type="component" value="Unassembled WGS sequence"/>
</dbReference>
<evidence type="ECO:0000313" key="2">
    <source>
        <dbReference type="EMBL" id="TQK99013.1"/>
    </source>
</evidence>
<dbReference type="EMBL" id="VFNX01000001">
    <property type="protein sequence ID" value="TQK99013.1"/>
    <property type="molecule type" value="Genomic_DNA"/>
</dbReference>
<dbReference type="AlphaFoldDB" id="A0A542UIX7"/>
<protein>
    <submittedName>
        <fullName evidence="2">Uncharacterized protein</fullName>
    </submittedName>
</protein>
<comment type="caution">
    <text evidence="2">The sequence shown here is derived from an EMBL/GenBank/DDBJ whole genome shotgun (WGS) entry which is preliminary data.</text>
</comment>
<name>A0A542UIX7_9ACTN</name>
<evidence type="ECO:0000256" key="1">
    <source>
        <dbReference type="SAM" id="MobiDB-lite"/>
    </source>
</evidence>
<evidence type="ECO:0000313" key="3">
    <source>
        <dbReference type="Proteomes" id="UP000318103"/>
    </source>
</evidence>
<accession>A0A542UIX7</accession>
<feature type="region of interest" description="Disordered" evidence="1">
    <location>
        <begin position="208"/>
        <end position="236"/>
    </location>
</feature>
<proteinExistence type="predicted"/>
<sequence>MPELDVRLDGFTADEETSDAFFHKVGWIEHELVPLAEHHTADGAHSFYVLHDPTATWDHPGLSQYAALHIHRDMQARTFHFEHAVLPLPAMAQSWLIHRGCPADSIALAAGMRPAPADEVTRALERRLAGDGDHYALGYRYTSDDPDDMVILVALRALDERAASSFRVVVEELDTDAWTYTLREGGFATAADALQWCDDRLSGEAGPLAPVRPVASSTRSAAVPKSAILRPPSRAR</sequence>
<keyword evidence="3" id="KW-1185">Reference proteome</keyword>
<gene>
    <name evidence="2" type="ORF">FB563_4066</name>
</gene>
<reference evidence="2 3" key="1">
    <citation type="submission" date="2019-06" db="EMBL/GenBank/DDBJ databases">
        <title>Sequencing the genomes of 1000 actinobacteria strains.</title>
        <authorList>
            <person name="Klenk H.-P."/>
        </authorList>
    </citation>
    <scope>NUCLEOTIDE SEQUENCE [LARGE SCALE GENOMIC DNA]</scope>
    <source>
        <strain evidence="2 3">DSM 41929</strain>
    </source>
</reference>
<dbReference type="RefSeq" id="WP_234357746.1">
    <property type="nucleotide sequence ID" value="NZ_JBPJFI010000001.1"/>
</dbReference>